<dbReference type="EMBL" id="SBKQ01000010">
    <property type="protein sequence ID" value="RXR31322.1"/>
    <property type="molecule type" value="Genomic_DNA"/>
</dbReference>
<reference evidence="2" key="1">
    <citation type="submission" date="2019-01" db="EMBL/GenBank/DDBJ databases">
        <title>Cytophagaceae bacterium strain CAR-16.</title>
        <authorList>
            <person name="Chen W.-M."/>
        </authorList>
    </citation>
    <scope>NUCLEOTIDE SEQUENCE [LARGE SCALE GENOMIC DNA]</scope>
    <source>
        <strain evidence="2">ICH-30</strain>
    </source>
</reference>
<accession>A0A4Q1KNG8</accession>
<evidence type="ECO:0000313" key="2">
    <source>
        <dbReference type="Proteomes" id="UP000289734"/>
    </source>
</evidence>
<dbReference type="RefSeq" id="WP_129464860.1">
    <property type="nucleotide sequence ID" value="NZ_SBKQ01000010.1"/>
</dbReference>
<dbReference type="OrthoDB" id="1355118at2"/>
<gene>
    <name evidence="1" type="ORF">EQG68_10595</name>
</gene>
<keyword evidence="2" id="KW-1185">Reference proteome</keyword>
<name>A0A4Q1KNG8_9FLAO</name>
<dbReference type="Proteomes" id="UP000289734">
    <property type="component" value="Unassembled WGS sequence"/>
</dbReference>
<dbReference type="AlphaFoldDB" id="A0A4Q1KNG8"/>
<organism evidence="1 2">
    <name type="scientific">Flavobacterium piscinae</name>
    <dbReference type="NCBI Taxonomy" id="2506424"/>
    <lineage>
        <taxon>Bacteria</taxon>
        <taxon>Pseudomonadati</taxon>
        <taxon>Bacteroidota</taxon>
        <taxon>Flavobacteriia</taxon>
        <taxon>Flavobacteriales</taxon>
        <taxon>Flavobacteriaceae</taxon>
        <taxon>Flavobacterium</taxon>
    </lineage>
</organism>
<protein>
    <submittedName>
        <fullName evidence="1">Uncharacterized protein</fullName>
    </submittedName>
</protein>
<comment type="caution">
    <text evidence="1">The sequence shown here is derived from an EMBL/GenBank/DDBJ whole genome shotgun (WGS) entry which is preliminary data.</text>
</comment>
<proteinExistence type="predicted"/>
<sequence>MTFHHKIIALDLQNAKVENFYHWCSTNDFIKANATKDFIRYRIVEQNEDNPMRFMFIINDYFFGTAQKNDFRTIDIPIYVKEEFIEQCIPIQLNEIELYRSVLIDWIFNNNRTNAKTGIELLAFQKYKDDFEDMIHPHFTSCVTCVEVLELGFTLRDFFSPFNDKFKTILEEFKMHYTGGGYLNRVKLSRIYILEKYIMGFSFQMENEPIHHFHLNMNFEDMLYDYIQPFKFDQVNEITLDEVLDKINAVGLEQLTALERKVLTENK</sequence>
<evidence type="ECO:0000313" key="1">
    <source>
        <dbReference type="EMBL" id="RXR31322.1"/>
    </source>
</evidence>